<name>A0A3P8TNT5_AMPPE</name>
<accession>A0A3P8TNT5</accession>
<dbReference type="Gene3D" id="2.60.40.10">
    <property type="entry name" value="Immunoglobulins"/>
    <property type="match status" value="3"/>
</dbReference>
<evidence type="ECO:0000256" key="1">
    <source>
        <dbReference type="ARBA" id="ARBA00022729"/>
    </source>
</evidence>
<keyword evidence="1" id="KW-0732">Signal</keyword>
<keyword evidence="6" id="KW-1185">Reference proteome</keyword>
<feature type="domain" description="Ig-like" evidence="4">
    <location>
        <begin position="152"/>
        <end position="230"/>
    </location>
</feature>
<dbReference type="SUPFAM" id="SSF48726">
    <property type="entry name" value="Immunoglobulin"/>
    <property type="match status" value="3"/>
</dbReference>
<dbReference type="PROSITE" id="PS50835">
    <property type="entry name" value="IG_LIKE"/>
    <property type="match status" value="2"/>
</dbReference>
<dbReference type="Pfam" id="PF13895">
    <property type="entry name" value="Ig_2"/>
    <property type="match status" value="1"/>
</dbReference>
<evidence type="ECO:0000256" key="3">
    <source>
        <dbReference type="ARBA" id="ARBA00023319"/>
    </source>
</evidence>
<dbReference type="Proteomes" id="UP000265080">
    <property type="component" value="Chromosome 23"/>
</dbReference>
<dbReference type="InterPro" id="IPR003599">
    <property type="entry name" value="Ig_sub"/>
</dbReference>
<reference evidence="5" key="2">
    <citation type="submission" date="2025-08" db="UniProtKB">
        <authorList>
            <consortium name="Ensembl"/>
        </authorList>
    </citation>
    <scope>IDENTIFICATION</scope>
</reference>
<evidence type="ECO:0000313" key="6">
    <source>
        <dbReference type="Proteomes" id="UP000265080"/>
    </source>
</evidence>
<sequence>MEGEAVTLHCKNKVTANITANFYKDGRFIGSSSTGNMSIHSVSKSHQGQYKCIILGVGESQERWLSVRVFAQIVPSRLQLFEHSSLYINCEGFNTSTGWTVLSKTKGKVSTCISGWSSICTIKPALLSDSGEYWCEGGGERSNAVNITITDGAVILESPVLPVMEGGNVTLRCRTKMTSSAHIADFFKDGRHIGTSTTAEMTIGRVSMSDEGLYSCSISEFGESPQSWLTVRGETSRRVILTIAEVKLKEFIRLLSFKLSSLQSKTTISI</sequence>
<keyword evidence="2" id="KW-1015">Disulfide bond</keyword>
<dbReference type="InterPro" id="IPR003598">
    <property type="entry name" value="Ig_sub2"/>
</dbReference>
<dbReference type="GO" id="GO:0004888">
    <property type="term" value="F:transmembrane signaling receptor activity"/>
    <property type="evidence" value="ECO:0007669"/>
    <property type="project" value="TreeGrafter"/>
</dbReference>
<dbReference type="InterPro" id="IPR013151">
    <property type="entry name" value="Immunoglobulin_dom"/>
</dbReference>
<dbReference type="AlphaFoldDB" id="A0A3P8TNT5"/>
<dbReference type="STRING" id="161767.ENSAPEP00000024702"/>
<keyword evidence="3" id="KW-0393">Immunoglobulin domain</keyword>
<dbReference type="GO" id="GO:0009897">
    <property type="term" value="C:external side of plasma membrane"/>
    <property type="evidence" value="ECO:0007669"/>
    <property type="project" value="TreeGrafter"/>
</dbReference>
<dbReference type="Ensembl" id="ENSAPET00000025350.1">
    <property type="protein sequence ID" value="ENSAPEP00000024702.1"/>
    <property type="gene ID" value="ENSAPEG00000017575.1"/>
</dbReference>
<dbReference type="Pfam" id="PF00047">
    <property type="entry name" value="ig"/>
    <property type="match status" value="1"/>
</dbReference>
<dbReference type="SMART" id="SM00408">
    <property type="entry name" value="IGc2"/>
    <property type="match status" value="2"/>
</dbReference>
<reference evidence="5 6" key="1">
    <citation type="submission" date="2018-03" db="EMBL/GenBank/DDBJ databases">
        <title>Finding Nemo's genes: A chromosome-scale reference assembly of the genome of the orange clownfish Amphiprion percula.</title>
        <authorList>
            <person name="Lehmann R."/>
        </authorList>
    </citation>
    <scope>NUCLEOTIDE SEQUENCE</scope>
</reference>
<organism evidence="5 6">
    <name type="scientific">Amphiprion percula</name>
    <name type="common">Orange clownfish</name>
    <name type="synonym">Lutjanus percula</name>
    <dbReference type="NCBI Taxonomy" id="161767"/>
    <lineage>
        <taxon>Eukaryota</taxon>
        <taxon>Metazoa</taxon>
        <taxon>Chordata</taxon>
        <taxon>Craniata</taxon>
        <taxon>Vertebrata</taxon>
        <taxon>Euteleostomi</taxon>
        <taxon>Actinopterygii</taxon>
        <taxon>Neopterygii</taxon>
        <taxon>Teleostei</taxon>
        <taxon>Neoteleostei</taxon>
        <taxon>Acanthomorphata</taxon>
        <taxon>Ovalentaria</taxon>
        <taxon>Pomacentridae</taxon>
        <taxon>Amphiprion</taxon>
    </lineage>
</organism>
<evidence type="ECO:0000313" key="5">
    <source>
        <dbReference type="Ensembl" id="ENSAPEP00000024702.1"/>
    </source>
</evidence>
<feature type="domain" description="Ig-like" evidence="4">
    <location>
        <begin position="1"/>
        <end position="66"/>
    </location>
</feature>
<dbReference type="SMART" id="SM00409">
    <property type="entry name" value="IG"/>
    <property type="match status" value="3"/>
</dbReference>
<protein>
    <recommendedName>
        <fullName evidence="4">Ig-like domain-containing protein</fullName>
    </recommendedName>
</protein>
<dbReference type="GO" id="GO:0007166">
    <property type="term" value="P:cell surface receptor signaling pathway"/>
    <property type="evidence" value="ECO:0007669"/>
    <property type="project" value="TreeGrafter"/>
</dbReference>
<reference evidence="5" key="3">
    <citation type="submission" date="2025-09" db="UniProtKB">
        <authorList>
            <consortium name="Ensembl"/>
        </authorList>
    </citation>
    <scope>IDENTIFICATION</scope>
</reference>
<dbReference type="GO" id="GO:0006955">
    <property type="term" value="P:immune response"/>
    <property type="evidence" value="ECO:0007669"/>
    <property type="project" value="TreeGrafter"/>
</dbReference>
<evidence type="ECO:0000259" key="4">
    <source>
        <dbReference type="PROSITE" id="PS50835"/>
    </source>
</evidence>
<dbReference type="GeneTree" id="ENSGT00940000163711"/>
<dbReference type="PANTHER" id="PTHR11481">
    <property type="entry name" value="IMMUNOGLOBULIN FC RECEPTOR"/>
    <property type="match status" value="1"/>
</dbReference>
<proteinExistence type="predicted"/>
<dbReference type="PANTHER" id="PTHR11481:SF64">
    <property type="entry name" value="FC RECEPTOR-LIKE PROTEIN 4"/>
    <property type="match status" value="1"/>
</dbReference>
<dbReference type="OMA" id="TRAESEC"/>
<dbReference type="InterPro" id="IPR013783">
    <property type="entry name" value="Ig-like_fold"/>
</dbReference>
<dbReference type="InterPro" id="IPR007110">
    <property type="entry name" value="Ig-like_dom"/>
</dbReference>
<dbReference type="InterPro" id="IPR050488">
    <property type="entry name" value="Ig_Fc_receptor"/>
</dbReference>
<evidence type="ECO:0000256" key="2">
    <source>
        <dbReference type="ARBA" id="ARBA00023157"/>
    </source>
</evidence>
<dbReference type="InterPro" id="IPR036179">
    <property type="entry name" value="Ig-like_dom_sf"/>
</dbReference>